<dbReference type="GO" id="GO:0005886">
    <property type="term" value="C:plasma membrane"/>
    <property type="evidence" value="ECO:0007669"/>
    <property type="project" value="UniProtKB-SubCell"/>
</dbReference>
<dbReference type="GO" id="GO:0005524">
    <property type="term" value="F:ATP binding"/>
    <property type="evidence" value="ECO:0007669"/>
    <property type="project" value="UniProtKB-KW"/>
</dbReference>
<dbReference type="InterPro" id="IPR005467">
    <property type="entry name" value="His_kinase_dom"/>
</dbReference>
<dbReference type="RefSeq" id="WP_169350013.1">
    <property type="nucleotide sequence ID" value="NZ_JABBJJ010000272.1"/>
</dbReference>
<accession>A0A848LS73</accession>
<dbReference type="PANTHER" id="PTHR43711">
    <property type="entry name" value="TWO-COMPONENT HISTIDINE KINASE"/>
    <property type="match status" value="1"/>
</dbReference>
<dbReference type="PROSITE" id="PS50109">
    <property type="entry name" value="HIS_KIN"/>
    <property type="match status" value="1"/>
</dbReference>
<evidence type="ECO:0000256" key="6">
    <source>
        <dbReference type="ARBA" id="ARBA00022679"/>
    </source>
</evidence>
<keyword evidence="10" id="KW-0902">Two-component regulatory system</keyword>
<comment type="catalytic activity">
    <reaction evidence="1">
        <text>ATP + protein L-histidine = ADP + protein N-phospho-L-histidine.</text>
        <dbReference type="EC" id="2.7.13.3"/>
    </reaction>
</comment>
<dbReference type="EMBL" id="JABBJJ010000272">
    <property type="protein sequence ID" value="NMO20808.1"/>
    <property type="molecule type" value="Genomic_DNA"/>
</dbReference>
<evidence type="ECO:0000256" key="4">
    <source>
        <dbReference type="ARBA" id="ARBA00022475"/>
    </source>
</evidence>
<keyword evidence="5" id="KW-0597">Phosphoprotein</keyword>
<dbReference type="SUPFAM" id="SSF55874">
    <property type="entry name" value="ATPase domain of HSP90 chaperone/DNA topoisomerase II/histidine kinase"/>
    <property type="match status" value="1"/>
</dbReference>
<evidence type="ECO:0000256" key="1">
    <source>
        <dbReference type="ARBA" id="ARBA00000085"/>
    </source>
</evidence>
<evidence type="ECO:0000256" key="13">
    <source>
        <dbReference type="SAM" id="Phobius"/>
    </source>
</evidence>
<dbReference type="PANTHER" id="PTHR43711:SF26">
    <property type="entry name" value="SENSOR HISTIDINE KINASE RCSC"/>
    <property type="match status" value="1"/>
</dbReference>
<reference evidence="15 16" key="1">
    <citation type="submission" date="2020-04" db="EMBL/GenBank/DDBJ databases">
        <title>Draft genome of Pyxidicoccus fallax type strain.</title>
        <authorList>
            <person name="Whitworth D.E."/>
        </authorList>
    </citation>
    <scope>NUCLEOTIDE SEQUENCE [LARGE SCALE GENOMIC DNA]</scope>
    <source>
        <strain evidence="15 16">DSM 14698</strain>
    </source>
</reference>
<dbReference type="SMART" id="SM00091">
    <property type="entry name" value="PAS"/>
    <property type="match status" value="2"/>
</dbReference>
<evidence type="ECO:0000256" key="12">
    <source>
        <dbReference type="SAM" id="MobiDB-lite"/>
    </source>
</evidence>
<dbReference type="InterPro" id="IPR000014">
    <property type="entry name" value="PAS"/>
</dbReference>
<dbReference type="Gene3D" id="3.30.565.10">
    <property type="entry name" value="Histidine kinase-like ATPase, C-terminal domain"/>
    <property type="match status" value="1"/>
</dbReference>
<evidence type="ECO:0000256" key="9">
    <source>
        <dbReference type="ARBA" id="ARBA00022840"/>
    </source>
</evidence>
<keyword evidence="8" id="KW-0418">Kinase</keyword>
<dbReference type="SMART" id="SM00387">
    <property type="entry name" value="HATPase_c"/>
    <property type="match status" value="1"/>
</dbReference>
<evidence type="ECO:0000256" key="11">
    <source>
        <dbReference type="ARBA" id="ARBA00023136"/>
    </source>
</evidence>
<proteinExistence type="predicted"/>
<dbReference type="InterPro" id="IPR050736">
    <property type="entry name" value="Sensor_HK_Regulatory"/>
</dbReference>
<keyword evidence="7" id="KW-0547">Nucleotide-binding</keyword>
<dbReference type="Pfam" id="PF08448">
    <property type="entry name" value="PAS_4"/>
    <property type="match status" value="2"/>
</dbReference>
<keyword evidence="11 13" id="KW-0472">Membrane</keyword>
<keyword evidence="16" id="KW-1185">Reference proteome</keyword>
<dbReference type="CDD" id="cd00082">
    <property type="entry name" value="HisKA"/>
    <property type="match status" value="1"/>
</dbReference>
<dbReference type="InterPro" id="IPR004358">
    <property type="entry name" value="Sig_transdc_His_kin-like_C"/>
</dbReference>
<evidence type="ECO:0000256" key="2">
    <source>
        <dbReference type="ARBA" id="ARBA00004236"/>
    </source>
</evidence>
<name>A0A848LS73_9BACT</name>
<evidence type="ECO:0000256" key="3">
    <source>
        <dbReference type="ARBA" id="ARBA00012438"/>
    </source>
</evidence>
<protein>
    <recommendedName>
        <fullName evidence="3">histidine kinase</fullName>
        <ecNumber evidence="3">2.7.13.3</ecNumber>
    </recommendedName>
</protein>
<feature type="domain" description="Histidine kinase" evidence="14">
    <location>
        <begin position="394"/>
        <end position="614"/>
    </location>
</feature>
<dbReference type="SMART" id="SM00388">
    <property type="entry name" value="HisKA"/>
    <property type="match status" value="1"/>
</dbReference>
<dbReference type="InterPro" id="IPR003661">
    <property type="entry name" value="HisK_dim/P_dom"/>
</dbReference>
<comment type="caution">
    <text evidence="15">The sequence shown here is derived from an EMBL/GenBank/DDBJ whole genome shotgun (WGS) entry which is preliminary data.</text>
</comment>
<evidence type="ECO:0000259" key="14">
    <source>
        <dbReference type="PROSITE" id="PS50109"/>
    </source>
</evidence>
<dbReference type="InterPro" id="IPR036097">
    <property type="entry name" value="HisK_dim/P_sf"/>
</dbReference>
<dbReference type="Gene3D" id="1.10.287.130">
    <property type="match status" value="1"/>
</dbReference>
<evidence type="ECO:0000256" key="8">
    <source>
        <dbReference type="ARBA" id="ARBA00022777"/>
    </source>
</evidence>
<feature type="transmembrane region" description="Helical" evidence="13">
    <location>
        <begin position="7"/>
        <end position="40"/>
    </location>
</feature>
<keyword evidence="9" id="KW-0067">ATP-binding</keyword>
<dbReference type="InterPro" id="IPR003594">
    <property type="entry name" value="HATPase_dom"/>
</dbReference>
<organism evidence="15 16">
    <name type="scientific">Pyxidicoccus fallax</name>
    <dbReference type="NCBI Taxonomy" id="394095"/>
    <lineage>
        <taxon>Bacteria</taxon>
        <taxon>Pseudomonadati</taxon>
        <taxon>Myxococcota</taxon>
        <taxon>Myxococcia</taxon>
        <taxon>Myxococcales</taxon>
        <taxon>Cystobacterineae</taxon>
        <taxon>Myxococcaceae</taxon>
        <taxon>Pyxidicoccus</taxon>
    </lineage>
</organism>
<evidence type="ECO:0000313" key="15">
    <source>
        <dbReference type="EMBL" id="NMO20808.1"/>
    </source>
</evidence>
<keyword evidence="4" id="KW-1003">Cell membrane</keyword>
<dbReference type="Proteomes" id="UP000518300">
    <property type="component" value="Unassembled WGS sequence"/>
</dbReference>
<evidence type="ECO:0000256" key="10">
    <source>
        <dbReference type="ARBA" id="ARBA00023012"/>
    </source>
</evidence>
<comment type="subcellular location">
    <subcellularLocation>
        <location evidence="2">Cell membrane</location>
    </subcellularLocation>
</comment>
<evidence type="ECO:0000256" key="5">
    <source>
        <dbReference type="ARBA" id="ARBA00022553"/>
    </source>
</evidence>
<dbReference type="EC" id="2.7.13.3" evidence="3"/>
<sequence length="620" mass="66693">MTTASTFLLFVMGVLVASLVAGRGAGWITTLVTAALSYAFLRGGPGTPPPGALVEMLLFVGVGGLAATLGAHSRRAPQSTLSNAESPLVSALLQASGDATVITDAQGVVRHVNPVAGRLFAGAAAPAEGRPLGQVLHLLRTAHRESVAPSLSPVVAERIPAAEPLRPSSHGESTRSDVERGAAPVLGARGEMDESAVPVMGAEGELLGAVTVLRDASERRRLERAHAESLAREHAALAEAQAQRERMESLFLQAPVAIAVFRGPDHRCELLNPHALELIDAPSSAIGRPLRDVMPDINAGLLRLIDDVFQTGVPFSGREVPMLLEPRHEAGGVGGLGRYFDLTWQPWRAADGSIQGVMAVAVEVTGLVNARHNAEVLAQEAQEALRTREEFLSIASHELKTPITSLQLQLDLLLRSVPQDGSNDVTRSNVRKRVEAAKRPVARLHQLVSTLLDVSRIRAGRMEVRQEPVDLSALVQDLVARAQEDAANARCPLHMEVEGPIVGQWDRLRLEQVITNLLSNAFKYGAQQPVEVRVTREDDHARLTVRDHGIGIAPEDHERIFQRFERAVSDRHYGGFGLGLWIVRQILESLHGDIHVRSEPGQGATFIVRLPLEPATSAVA</sequence>
<keyword evidence="6" id="KW-0808">Transferase</keyword>
<gene>
    <name evidence="15" type="ORF">HG543_39085</name>
</gene>
<dbReference type="FunFam" id="3.30.565.10:FF:000023">
    <property type="entry name" value="PAS domain-containing sensor histidine kinase"/>
    <property type="match status" value="1"/>
</dbReference>
<dbReference type="GO" id="GO:0000155">
    <property type="term" value="F:phosphorelay sensor kinase activity"/>
    <property type="evidence" value="ECO:0007669"/>
    <property type="project" value="InterPro"/>
</dbReference>
<dbReference type="PRINTS" id="PR00344">
    <property type="entry name" value="BCTRLSENSOR"/>
</dbReference>
<keyword evidence="13" id="KW-1133">Transmembrane helix</keyword>
<dbReference type="Pfam" id="PF02518">
    <property type="entry name" value="HATPase_c"/>
    <property type="match status" value="1"/>
</dbReference>
<dbReference type="InterPro" id="IPR013656">
    <property type="entry name" value="PAS_4"/>
</dbReference>
<keyword evidence="13" id="KW-0812">Transmembrane</keyword>
<evidence type="ECO:0000256" key="7">
    <source>
        <dbReference type="ARBA" id="ARBA00022741"/>
    </source>
</evidence>
<evidence type="ECO:0000313" key="16">
    <source>
        <dbReference type="Proteomes" id="UP000518300"/>
    </source>
</evidence>
<dbReference type="InterPro" id="IPR036890">
    <property type="entry name" value="HATPase_C_sf"/>
</dbReference>
<dbReference type="AlphaFoldDB" id="A0A848LS73"/>
<dbReference type="SUPFAM" id="SSF55785">
    <property type="entry name" value="PYP-like sensor domain (PAS domain)"/>
    <property type="match status" value="2"/>
</dbReference>
<dbReference type="Pfam" id="PF00512">
    <property type="entry name" value="HisKA"/>
    <property type="match status" value="1"/>
</dbReference>
<feature type="region of interest" description="Disordered" evidence="12">
    <location>
        <begin position="161"/>
        <end position="181"/>
    </location>
</feature>
<dbReference type="InterPro" id="IPR035965">
    <property type="entry name" value="PAS-like_dom_sf"/>
</dbReference>
<dbReference type="SUPFAM" id="SSF47384">
    <property type="entry name" value="Homodimeric domain of signal transducing histidine kinase"/>
    <property type="match status" value="1"/>
</dbReference>
<dbReference type="Gene3D" id="3.30.450.20">
    <property type="entry name" value="PAS domain"/>
    <property type="match status" value="2"/>
</dbReference>